<sequence>MSDVVRASPRRAALTAMLRRLKSGDIAPRELTDWAYVYIGHDGEPDCLPFVYLDDVYVAAEDTGHDIEEVDGWTQEEADAFLDGRPSPGLGSGWGICPPGPL</sequence>
<proteinExistence type="predicted"/>
<comment type="caution">
    <text evidence="1">The sequence shown here is derived from an EMBL/GenBank/DDBJ whole genome shotgun (WGS) entry which is preliminary data.</text>
</comment>
<organism evidence="1 2">
    <name type="scientific">Haloactinopolyspora alba</name>
    <dbReference type="NCBI Taxonomy" id="648780"/>
    <lineage>
        <taxon>Bacteria</taxon>
        <taxon>Bacillati</taxon>
        <taxon>Actinomycetota</taxon>
        <taxon>Actinomycetes</taxon>
        <taxon>Jiangellales</taxon>
        <taxon>Jiangellaceae</taxon>
        <taxon>Haloactinopolyspora</taxon>
    </lineage>
</organism>
<dbReference type="Proteomes" id="UP000243528">
    <property type="component" value="Unassembled WGS sequence"/>
</dbReference>
<dbReference type="AlphaFoldDB" id="A0A2P8E8X1"/>
<reference evidence="1 2" key="1">
    <citation type="submission" date="2018-03" db="EMBL/GenBank/DDBJ databases">
        <title>Genomic Encyclopedia of Archaeal and Bacterial Type Strains, Phase II (KMG-II): from individual species to whole genera.</title>
        <authorList>
            <person name="Goeker M."/>
        </authorList>
    </citation>
    <scope>NUCLEOTIDE SEQUENCE [LARGE SCALE GENOMIC DNA]</scope>
    <source>
        <strain evidence="1 2">DSM 45211</strain>
    </source>
</reference>
<protein>
    <submittedName>
        <fullName evidence="1">Uncharacterized protein</fullName>
    </submittedName>
</protein>
<keyword evidence="2" id="KW-1185">Reference proteome</keyword>
<evidence type="ECO:0000313" key="1">
    <source>
        <dbReference type="EMBL" id="PSL05930.1"/>
    </source>
</evidence>
<accession>A0A2P8E8X1</accession>
<name>A0A2P8E8X1_9ACTN</name>
<dbReference type="EMBL" id="PYGE01000003">
    <property type="protein sequence ID" value="PSL05930.1"/>
    <property type="molecule type" value="Genomic_DNA"/>
</dbReference>
<evidence type="ECO:0000313" key="2">
    <source>
        <dbReference type="Proteomes" id="UP000243528"/>
    </source>
</evidence>
<gene>
    <name evidence="1" type="ORF">CLV30_10382</name>
</gene>